<dbReference type="RefSeq" id="WP_282759365.1">
    <property type="nucleotide sequence ID" value="NZ_JASCTH010000006.1"/>
</dbReference>
<dbReference type="InterPro" id="IPR049735">
    <property type="entry name" value="NovE/LmbU-like"/>
</dbReference>
<evidence type="ECO:0000313" key="2">
    <source>
        <dbReference type="Proteomes" id="UP001241758"/>
    </source>
</evidence>
<organism evidence="1 2">
    <name type="scientific">Actinoplanes sandaracinus</name>
    <dbReference type="NCBI Taxonomy" id="3045177"/>
    <lineage>
        <taxon>Bacteria</taxon>
        <taxon>Bacillati</taxon>
        <taxon>Actinomycetota</taxon>
        <taxon>Actinomycetes</taxon>
        <taxon>Micromonosporales</taxon>
        <taxon>Micromonosporaceae</taxon>
        <taxon>Actinoplanes</taxon>
    </lineage>
</organism>
<comment type="caution">
    <text evidence="1">The sequence shown here is derived from an EMBL/GenBank/DDBJ whole genome shotgun (WGS) entry which is preliminary data.</text>
</comment>
<dbReference type="NCBIfam" id="NF038070">
    <property type="entry name" value="LmbU_fam_TF"/>
    <property type="match status" value="1"/>
</dbReference>
<protein>
    <submittedName>
        <fullName evidence="1">LmbU family transcriptional regulator</fullName>
    </submittedName>
</protein>
<proteinExistence type="predicted"/>
<dbReference type="Proteomes" id="UP001241758">
    <property type="component" value="Unassembled WGS sequence"/>
</dbReference>
<gene>
    <name evidence="1" type="ORF">QLQ12_11845</name>
</gene>
<sequence length="181" mass="20616">MLTTKVALQLPADAAFEEWENAGHMLAGVLSSSSWWLGDWLIYGREHFSDRYERAVHAAGLSYQTLRNYAWVAGRYPAGRRRPALSFQHHAALASLNVGEQEQWLQRAQEKQWTLRQLRSALLAPSKQQGAPGGEPNDLHRLAVPRVRLHRWREAAEQSGVDVEQWITLTLDRAAEQVLTR</sequence>
<evidence type="ECO:0000313" key="1">
    <source>
        <dbReference type="EMBL" id="MDI6099285.1"/>
    </source>
</evidence>
<reference evidence="1 2" key="1">
    <citation type="submission" date="2023-05" db="EMBL/GenBank/DDBJ databases">
        <title>Actinoplanes sp. NEAU-A12 genome sequencing.</title>
        <authorList>
            <person name="Wang Z.-S."/>
        </authorList>
    </citation>
    <scope>NUCLEOTIDE SEQUENCE [LARGE SCALE GENOMIC DNA]</scope>
    <source>
        <strain evidence="1 2">NEAU-A12</strain>
    </source>
</reference>
<name>A0ABT6WHS2_9ACTN</name>
<dbReference type="EMBL" id="JASCTH010000006">
    <property type="protein sequence ID" value="MDI6099285.1"/>
    <property type="molecule type" value="Genomic_DNA"/>
</dbReference>
<keyword evidence="2" id="KW-1185">Reference proteome</keyword>
<accession>A0ABT6WHS2</accession>